<evidence type="ECO:0000256" key="1">
    <source>
        <dbReference type="SAM" id="SignalP"/>
    </source>
</evidence>
<dbReference type="Proteomes" id="UP000008311">
    <property type="component" value="Unassembled WGS sequence"/>
</dbReference>
<sequence>MPRRHSHFRSRFLAPLLAALALGGALHSAQADTLKTEAEVRALADKVMAEAGAGRTDDAYGLLSPYSLVDIRALENARTQARSSRMAIEALVGNSVGYEFIRSEKVGQSLLKLTYIEKTERQAIPWMFIFYKAPAGWAVSTFSNGADVDALFDH</sequence>
<dbReference type="InParanoid" id="B9TES3"/>
<feature type="signal peptide" evidence="1">
    <location>
        <begin position="1"/>
        <end position="31"/>
    </location>
</feature>
<reference evidence="3" key="1">
    <citation type="journal article" date="2010" name="Nat. Biotechnol.">
        <title>Draft genome sequence of the oilseed species Ricinus communis.</title>
        <authorList>
            <person name="Chan A.P."/>
            <person name="Crabtree J."/>
            <person name="Zhao Q."/>
            <person name="Lorenzi H."/>
            <person name="Orvis J."/>
            <person name="Puiu D."/>
            <person name="Melake-Berhan A."/>
            <person name="Jones K.M."/>
            <person name="Redman J."/>
            <person name="Chen G."/>
            <person name="Cahoon E.B."/>
            <person name="Gedil M."/>
            <person name="Stanke M."/>
            <person name="Haas B.J."/>
            <person name="Wortman J.R."/>
            <person name="Fraser-Liggett C.M."/>
            <person name="Ravel J."/>
            <person name="Rabinowicz P.D."/>
        </authorList>
    </citation>
    <scope>NUCLEOTIDE SEQUENCE [LARGE SCALE GENOMIC DNA]</scope>
    <source>
        <strain evidence="3">cv. Hale</strain>
    </source>
</reference>
<feature type="chain" id="PRO_5002892461" evidence="1">
    <location>
        <begin position="32"/>
        <end position="154"/>
    </location>
</feature>
<dbReference type="AlphaFoldDB" id="B9TES3"/>
<proteinExistence type="predicted"/>
<accession>B9TES3</accession>
<evidence type="ECO:0000313" key="2">
    <source>
        <dbReference type="EMBL" id="EEF25642.1"/>
    </source>
</evidence>
<protein>
    <submittedName>
        <fullName evidence="2">Uncharacterized protein</fullName>
    </submittedName>
</protein>
<dbReference type="EMBL" id="EQ979231">
    <property type="protein sequence ID" value="EEF25642.1"/>
    <property type="molecule type" value="Genomic_DNA"/>
</dbReference>
<name>B9TES3_RICCO</name>
<gene>
    <name evidence="2" type="ORF">RCOM_1912170</name>
</gene>
<organism evidence="2 3">
    <name type="scientific">Ricinus communis</name>
    <name type="common">Castor bean</name>
    <dbReference type="NCBI Taxonomy" id="3988"/>
    <lineage>
        <taxon>Eukaryota</taxon>
        <taxon>Viridiplantae</taxon>
        <taxon>Streptophyta</taxon>
        <taxon>Embryophyta</taxon>
        <taxon>Tracheophyta</taxon>
        <taxon>Spermatophyta</taxon>
        <taxon>Magnoliopsida</taxon>
        <taxon>eudicotyledons</taxon>
        <taxon>Gunneridae</taxon>
        <taxon>Pentapetalae</taxon>
        <taxon>rosids</taxon>
        <taxon>fabids</taxon>
        <taxon>Malpighiales</taxon>
        <taxon>Euphorbiaceae</taxon>
        <taxon>Acalyphoideae</taxon>
        <taxon>Acalypheae</taxon>
        <taxon>Ricinus</taxon>
    </lineage>
</organism>
<keyword evidence="3" id="KW-1185">Reference proteome</keyword>
<evidence type="ECO:0000313" key="3">
    <source>
        <dbReference type="Proteomes" id="UP000008311"/>
    </source>
</evidence>
<keyword evidence="1" id="KW-0732">Signal</keyword>